<dbReference type="OMA" id="MTLYPSQ"/>
<dbReference type="PRINTS" id="PR00080">
    <property type="entry name" value="SDRFAMILY"/>
</dbReference>
<dbReference type="SMR" id="Q9N5G2"/>
<dbReference type="AGR" id="WB:WBGene00019886"/>
<keyword evidence="3" id="KW-1185">Reference proteome</keyword>
<dbReference type="RefSeq" id="NP_503753.1">
    <property type="nucleotide sequence ID" value="NM_071352.3"/>
</dbReference>
<name>Q9N5G2_CAEEL</name>
<organism evidence="2 3">
    <name type="scientific">Caenorhabditis elegans</name>
    <dbReference type="NCBI Taxonomy" id="6239"/>
    <lineage>
        <taxon>Eukaryota</taxon>
        <taxon>Metazoa</taxon>
        <taxon>Ecdysozoa</taxon>
        <taxon>Nematoda</taxon>
        <taxon>Chromadorea</taxon>
        <taxon>Rhabditida</taxon>
        <taxon>Rhabditina</taxon>
        <taxon>Rhabditomorpha</taxon>
        <taxon>Rhabditoidea</taxon>
        <taxon>Rhabditidae</taxon>
        <taxon>Peloderinae</taxon>
        <taxon>Caenorhabditis</taxon>
    </lineage>
</organism>
<reference evidence="2 3" key="1">
    <citation type="journal article" date="1998" name="Science">
        <title>Genome sequence of the nematode C. elegans: a platform for investigating biology.</title>
        <authorList>
            <consortium name="The C. elegans sequencing consortium"/>
            <person name="Sulson J.E."/>
            <person name="Waterston R."/>
        </authorList>
    </citation>
    <scope>NUCLEOTIDE SEQUENCE [LARGE SCALE GENOMIC DNA]</scope>
    <source>
        <strain evidence="2 3">Bristol N2</strain>
    </source>
</reference>
<dbReference type="Bgee" id="WBGene00019886">
    <property type="expression patterns" value="Expressed in adult organism and 1 other cell type or tissue"/>
</dbReference>
<dbReference type="UCSC" id="R05D8.9">
    <property type="organism name" value="c. elegans"/>
</dbReference>
<dbReference type="EMBL" id="BX284605">
    <property type="protein sequence ID" value="CCD65484.1"/>
    <property type="molecule type" value="Genomic_DNA"/>
</dbReference>
<evidence type="ECO:0000313" key="2">
    <source>
        <dbReference type="EMBL" id="CCD65484.1"/>
    </source>
</evidence>
<dbReference type="PhylomeDB" id="Q9N5G2"/>
<dbReference type="PANTHER" id="PTHR44115:SF3">
    <property type="entry name" value="3-OXOACYL-[ACYL-CARRIER-PROTEIN] REDUCTASE-RELATED"/>
    <property type="match status" value="1"/>
</dbReference>
<dbReference type="OrthoDB" id="47007at2759"/>
<dbReference type="Pfam" id="PF13561">
    <property type="entry name" value="adh_short_C2"/>
    <property type="match status" value="1"/>
</dbReference>
<dbReference type="PRINTS" id="PR00081">
    <property type="entry name" value="GDHRDH"/>
</dbReference>
<dbReference type="PROSITE" id="PS00061">
    <property type="entry name" value="ADH_SHORT"/>
    <property type="match status" value="1"/>
</dbReference>
<evidence type="ECO:0000256" key="1">
    <source>
        <dbReference type="ARBA" id="ARBA00023002"/>
    </source>
</evidence>
<dbReference type="PeptideAtlas" id="Q9N5G2"/>
<dbReference type="Gene3D" id="3.40.50.720">
    <property type="entry name" value="NAD(P)-binding Rossmann-like Domain"/>
    <property type="match status" value="1"/>
</dbReference>
<dbReference type="InterPro" id="IPR002347">
    <property type="entry name" value="SDR_fam"/>
</dbReference>
<dbReference type="FunFam" id="3.40.50.720:FF:000084">
    <property type="entry name" value="Short-chain dehydrogenase reductase"/>
    <property type="match status" value="1"/>
</dbReference>
<dbReference type="GeneID" id="187609"/>
<dbReference type="InterPro" id="IPR036291">
    <property type="entry name" value="NAD(P)-bd_dom_sf"/>
</dbReference>
<sequence length="281" mass="29833">MLSRFSGKVALVTGSSNGIGRAAAVLFAKDGAKVTVTGRNAERLEETRQEILKSGVPESHVLSVATDLAAEKGQDELVNSTIQKFGRLDILVNNAGAAFNDDQGRVGVDQDVSVYDKIMQINMRSVVTLTQKAKEHLVKAKGEIVNVSSIAGTAHAQPGVMYYAMSKSALDQFTRCAAIDLIQYGVRVNSVSPGGVTTGFGEAMGMPSGAFEEMMKFMESRKECIPSGAVAKPIDIANIIAFLADRKLSSYIIGQSIVADGGSTLVLGMNAHNWADLMKQS</sequence>
<dbReference type="WormBase" id="R05D8.9">
    <property type="protein sequence ID" value="CE21093"/>
    <property type="gene ID" value="WBGene00019886"/>
    <property type="gene designation" value="cror-2"/>
</dbReference>
<dbReference type="InterPro" id="IPR020904">
    <property type="entry name" value="Sc_DH/Rdtase_CS"/>
</dbReference>
<dbReference type="PANTHER" id="PTHR44115">
    <property type="entry name" value="PROTEIN CBG09704"/>
    <property type="match status" value="1"/>
</dbReference>
<dbReference type="GO" id="GO:0016491">
    <property type="term" value="F:oxidoreductase activity"/>
    <property type="evidence" value="ECO:0007669"/>
    <property type="project" value="UniProtKB-KW"/>
</dbReference>
<protein>
    <submittedName>
        <fullName evidence="2">DeHydrogenases, Short chain</fullName>
    </submittedName>
</protein>
<dbReference type="HOGENOM" id="CLU_010194_1_0_1"/>
<dbReference type="CTD" id="187609"/>
<evidence type="ECO:0000313" key="3">
    <source>
        <dbReference type="Proteomes" id="UP000001940"/>
    </source>
</evidence>
<dbReference type="AlphaFoldDB" id="Q9N5G2"/>
<dbReference type="eggNOG" id="KOG0725">
    <property type="taxonomic scope" value="Eukaryota"/>
</dbReference>
<dbReference type="SUPFAM" id="SSF51735">
    <property type="entry name" value="NAD(P)-binding Rossmann-fold domains"/>
    <property type="match status" value="1"/>
</dbReference>
<gene>
    <name evidence="2 4" type="primary">cror-2</name>
    <name evidence="2" type="ORF">CELE_R05D8.9</name>
    <name evidence="4" type="ORF">R05D8.9</name>
</gene>
<dbReference type="Proteomes" id="UP000001940">
    <property type="component" value="Chromosome V"/>
</dbReference>
<dbReference type="STRING" id="6239.R05D8.9.1"/>
<dbReference type="InParanoid" id="Q9N5G2"/>
<keyword evidence="1" id="KW-0560">Oxidoreductase</keyword>
<dbReference type="PaxDb" id="6239-R05D8.9"/>
<dbReference type="KEGG" id="cel:CELE_R05D8.9"/>
<evidence type="ECO:0007829" key="5">
    <source>
        <dbReference type="PeptideAtlas" id="Q9N5G2"/>
    </source>
</evidence>
<keyword evidence="5" id="KW-1267">Proteomics identification</keyword>
<accession>Q9N5G2</accession>
<dbReference type="FunCoup" id="Q9N5G2">
    <property type="interactions" value="25"/>
</dbReference>
<proteinExistence type="evidence at protein level"/>
<evidence type="ECO:0000313" key="4">
    <source>
        <dbReference type="WormBase" id="R05D8.9"/>
    </source>
</evidence>